<dbReference type="AlphaFoldDB" id="A0A2P5ENY7"/>
<dbReference type="InterPro" id="IPR050905">
    <property type="entry name" value="Plant_NBS-LRR"/>
</dbReference>
<evidence type="ECO:0000313" key="4">
    <source>
        <dbReference type="Proteomes" id="UP000237000"/>
    </source>
</evidence>
<keyword evidence="1" id="KW-0611">Plant defense</keyword>
<evidence type="ECO:0000313" key="3">
    <source>
        <dbReference type="EMBL" id="PON87219.1"/>
    </source>
</evidence>
<sequence length="246" mass="28129">MYWCGIQFNKIFEDSVQCGGNELLVQELQCLKDIKTLGVSIKCITALEVLLTSQMLLNSTQSLLLHNCTLQFLNLSTFSKMERLDRLGIYRCESLEDMKIDWEWERREQYSQVTCPPDLCSVFLSLGDVNIQHCPKLKDLTGLIFAPKLYRLRIWKCEGVEEIISAEKLVDAPDVVKCLQPFLKLESLDSRAFPKLKNIYPKPLPFPCLKSIKVSKCEELKKLPVSSKITRIGPNLTIKGSKILVE</sequence>
<dbReference type="Gene3D" id="3.80.10.10">
    <property type="entry name" value="Ribonuclease Inhibitor"/>
    <property type="match status" value="1"/>
</dbReference>
<dbReference type="InParanoid" id="A0A2P5ENY7"/>
<accession>A0A2P5ENY7</accession>
<organism evidence="3 4">
    <name type="scientific">Trema orientale</name>
    <name type="common">Charcoal tree</name>
    <name type="synonym">Celtis orientalis</name>
    <dbReference type="NCBI Taxonomy" id="63057"/>
    <lineage>
        <taxon>Eukaryota</taxon>
        <taxon>Viridiplantae</taxon>
        <taxon>Streptophyta</taxon>
        <taxon>Embryophyta</taxon>
        <taxon>Tracheophyta</taxon>
        <taxon>Spermatophyta</taxon>
        <taxon>Magnoliopsida</taxon>
        <taxon>eudicotyledons</taxon>
        <taxon>Gunneridae</taxon>
        <taxon>Pentapetalae</taxon>
        <taxon>rosids</taxon>
        <taxon>fabids</taxon>
        <taxon>Rosales</taxon>
        <taxon>Cannabaceae</taxon>
        <taxon>Trema</taxon>
    </lineage>
</organism>
<dbReference type="PANTHER" id="PTHR33463">
    <property type="entry name" value="NB-ARC DOMAIN-CONTAINING PROTEIN-RELATED"/>
    <property type="match status" value="1"/>
</dbReference>
<dbReference type="InterPro" id="IPR032675">
    <property type="entry name" value="LRR_dom_sf"/>
</dbReference>
<dbReference type="Pfam" id="PF23247">
    <property type="entry name" value="LRR_RPS2"/>
    <property type="match status" value="1"/>
</dbReference>
<proteinExistence type="predicted"/>
<dbReference type="EMBL" id="JXTC01000120">
    <property type="protein sequence ID" value="PON87219.1"/>
    <property type="molecule type" value="Genomic_DNA"/>
</dbReference>
<name>A0A2P5ENY7_TREOI</name>
<evidence type="ECO:0000256" key="1">
    <source>
        <dbReference type="ARBA" id="ARBA00022821"/>
    </source>
</evidence>
<dbReference type="PANTHER" id="PTHR33463:SF220">
    <property type="entry name" value="NB-ARC DOMAIN-CONTAINING PROTEIN"/>
    <property type="match status" value="1"/>
</dbReference>
<reference evidence="4" key="1">
    <citation type="submission" date="2016-06" db="EMBL/GenBank/DDBJ databases">
        <title>Parallel loss of symbiosis genes in relatives of nitrogen-fixing non-legume Parasponia.</title>
        <authorList>
            <person name="Van Velzen R."/>
            <person name="Holmer R."/>
            <person name="Bu F."/>
            <person name="Rutten L."/>
            <person name="Van Zeijl A."/>
            <person name="Liu W."/>
            <person name="Santuari L."/>
            <person name="Cao Q."/>
            <person name="Sharma T."/>
            <person name="Shen D."/>
            <person name="Roswanjaya Y."/>
            <person name="Wardhani T."/>
            <person name="Kalhor M.S."/>
            <person name="Jansen J."/>
            <person name="Van den Hoogen J."/>
            <person name="Gungor B."/>
            <person name="Hartog M."/>
            <person name="Hontelez J."/>
            <person name="Verver J."/>
            <person name="Yang W.-C."/>
            <person name="Schijlen E."/>
            <person name="Repin R."/>
            <person name="Schilthuizen M."/>
            <person name="Schranz E."/>
            <person name="Heidstra R."/>
            <person name="Miyata K."/>
            <person name="Fedorova E."/>
            <person name="Kohlen W."/>
            <person name="Bisseling T."/>
            <person name="Smit S."/>
            <person name="Geurts R."/>
        </authorList>
    </citation>
    <scope>NUCLEOTIDE SEQUENCE [LARGE SCALE GENOMIC DNA]</scope>
    <source>
        <strain evidence="4">cv. RG33-2</strain>
    </source>
</reference>
<dbReference type="OrthoDB" id="1582237at2759"/>
<feature type="domain" description="Disease resistance protein At4g27190-like leucine-rich repeats" evidence="2">
    <location>
        <begin position="122"/>
        <end position="223"/>
    </location>
</feature>
<dbReference type="InterPro" id="IPR057135">
    <property type="entry name" value="At4g27190-like_LRR"/>
</dbReference>
<dbReference type="STRING" id="63057.A0A2P5ENY7"/>
<protein>
    <submittedName>
        <fullName evidence="3">LRR domain containing protein</fullName>
    </submittedName>
</protein>
<evidence type="ECO:0000259" key="2">
    <source>
        <dbReference type="Pfam" id="PF23247"/>
    </source>
</evidence>
<dbReference type="Proteomes" id="UP000237000">
    <property type="component" value="Unassembled WGS sequence"/>
</dbReference>
<comment type="caution">
    <text evidence="3">The sequence shown here is derived from an EMBL/GenBank/DDBJ whole genome shotgun (WGS) entry which is preliminary data.</text>
</comment>
<keyword evidence="4" id="KW-1185">Reference proteome</keyword>
<dbReference type="SUPFAM" id="SSF52058">
    <property type="entry name" value="L domain-like"/>
    <property type="match status" value="1"/>
</dbReference>
<gene>
    <name evidence="3" type="ORF">TorRG33x02_169960</name>
</gene>